<dbReference type="OrthoDB" id="3203519at2"/>
<dbReference type="RefSeq" id="WP_045302920.1">
    <property type="nucleotide sequence ID" value="NZ_JYJA01000041.1"/>
</dbReference>
<evidence type="ECO:0000313" key="1">
    <source>
        <dbReference type="EMBL" id="KJL39766.1"/>
    </source>
</evidence>
<gene>
    <name evidence="1" type="ORF">RS82_03972</name>
</gene>
<sequence length="592" mass="60008">MSTAMGAPRKTRRWILIGVVSLGLLVLVFAGWVGFRIWSVKVELDGLIPVAQQAREAIESGDLGRLASVTDDLSAGADRAAGATSDPAWRVAEAIPGIGSNLVAVRVVAEELGDISGAAPGVLTAAETLARRAPGTLVDTAALAAGEAQLAESARALASSAKALHALDVDSLVSPVAKGVTQVRDAVDALAPVAETAAGAARVLPTALGGDGPRSILLLVQNPAELRTGGGISGSFVELRAEDGRLTLVDQADSSEFPRRETPIVAVAQPTTALYGDGVGRYVQNASMTPDFAVSGQLASAWWASLTGHTPDMVIAVDPYVLQALLSVTGPVALPSGQVLDAGNVLDALLVQPYLSMSSDDQTELFSAAVEAVFGRISDGTLDALALLSAVEEPAAEGRISVWSAHADEQAVFAGSPIGGATARQHAAGAGAFAVYFNDATGGKMASYLDVAIESSTVDCRSDDLAEVAVTVTMGSHAPVDVGSLPVSVTGGGLFGVGAGDIGTNVTVVAPEGSFVGGVVVKDEPYPAATAISEGRAASTARVNLSPDEVNVLEFHFLIPRGDADAQAIVHTPLMNPPQVRVGEGCGAGVSP</sequence>
<dbReference type="InterPro" id="IPR025101">
    <property type="entry name" value="DUF4012"/>
</dbReference>
<proteinExistence type="predicted"/>
<evidence type="ECO:0000313" key="2">
    <source>
        <dbReference type="Proteomes" id="UP000034098"/>
    </source>
</evidence>
<evidence type="ECO:0008006" key="3">
    <source>
        <dbReference type="Google" id="ProtNLM"/>
    </source>
</evidence>
<dbReference type="EMBL" id="JYJA01000041">
    <property type="protein sequence ID" value="KJL39766.1"/>
    <property type="molecule type" value="Genomic_DNA"/>
</dbReference>
<accession>A0A0M2H067</accession>
<keyword evidence="2" id="KW-1185">Reference proteome</keyword>
<name>A0A0M2H067_MICTR</name>
<protein>
    <recommendedName>
        <fullName evidence="3">DUF4012 domain-containing protein</fullName>
    </recommendedName>
</protein>
<reference evidence="1 2" key="1">
    <citation type="submission" date="2015-02" db="EMBL/GenBank/DDBJ databases">
        <title>Draft genome sequences of ten Microbacterium spp. with emphasis on heavy metal contaminated environments.</title>
        <authorList>
            <person name="Corretto E."/>
        </authorList>
    </citation>
    <scope>NUCLEOTIDE SEQUENCE [LARGE SCALE GENOMIC DNA]</scope>
    <source>
        <strain evidence="1 2">DSM 8608</strain>
    </source>
</reference>
<organism evidence="1 2">
    <name type="scientific">Microbacterium trichothecenolyticum</name>
    <name type="common">Aureobacterium trichothecenolyticum</name>
    <dbReference type="NCBI Taxonomy" id="69370"/>
    <lineage>
        <taxon>Bacteria</taxon>
        <taxon>Bacillati</taxon>
        <taxon>Actinomycetota</taxon>
        <taxon>Actinomycetes</taxon>
        <taxon>Micrococcales</taxon>
        <taxon>Microbacteriaceae</taxon>
        <taxon>Microbacterium</taxon>
    </lineage>
</organism>
<dbReference type="PATRIC" id="fig|69370.6.peg.4033"/>
<dbReference type="Proteomes" id="UP000034098">
    <property type="component" value="Unassembled WGS sequence"/>
</dbReference>
<dbReference type="AlphaFoldDB" id="A0A0M2H067"/>
<dbReference type="Pfam" id="PF13196">
    <property type="entry name" value="DUF4012"/>
    <property type="match status" value="1"/>
</dbReference>
<comment type="caution">
    <text evidence="1">The sequence shown here is derived from an EMBL/GenBank/DDBJ whole genome shotgun (WGS) entry which is preliminary data.</text>
</comment>